<dbReference type="AlphaFoldDB" id="A0A813V0J9"/>
<gene>
    <name evidence="1" type="ORF">OXX778_LOCUS7911</name>
</gene>
<evidence type="ECO:0000313" key="2">
    <source>
        <dbReference type="Proteomes" id="UP000663879"/>
    </source>
</evidence>
<organism evidence="1 2">
    <name type="scientific">Brachionus calyciflorus</name>
    <dbReference type="NCBI Taxonomy" id="104777"/>
    <lineage>
        <taxon>Eukaryota</taxon>
        <taxon>Metazoa</taxon>
        <taxon>Spiralia</taxon>
        <taxon>Gnathifera</taxon>
        <taxon>Rotifera</taxon>
        <taxon>Eurotatoria</taxon>
        <taxon>Monogononta</taxon>
        <taxon>Pseudotrocha</taxon>
        <taxon>Ploima</taxon>
        <taxon>Brachionidae</taxon>
        <taxon>Brachionus</taxon>
    </lineage>
</organism>
<reference evidence="1" key="1">
    <citation type="submission" date="2021-02" db="EMBL/GenBank/DDBJ databases">
        <authorList>
            <person name="Nowell W R."/>
        </authorList>
    </citation>
    <scope>NUCLEOTIDE SEQUENCE</scope>
    <source>
        <strain evidence="1">Ploen Becks lab</strain>
    </source>
</reference>
<dbReference type="EMBL" id="CAJNOC010001048">
    <property type="protein sequence ID" value="CAF0829956.1"/>
    <property type="molecule type" value="Genomic_DNA"/>
</dbReference>
<keyword evidence="2" id="KW-1185">Reference proteome</keyword>
<dbReference type="OrthoDB" id="10492785at2759"/>
<sequence>MNKSNLPKKKSNSNINLSFPNDKQAFKLIKDYLINRHYEQRQRPHFQDAEISPIDFTTRKDIKITKSASVSRSFNRNSTEKEIKFSLNPKEVPDDSFKKQKSDIVPHTTVRNSYPNKIDLVATKTDSSANTEPNTNKDSFQHKHSVIPSINNNYVNVSDIKSKPKFFFNYRQCGFKYEDITNSAHANYFKVNVGAPRNWLKSKFQHSYKFMNESYMIAN</sequence>
<comment type="caution">
    <text evidence="1">The sequence shown here is derived from an EMBL/GenBank/DDBJ whole genome shotgun (WGS) entry which is preliminary data.</text>
</comment>
<name>A0A813V0J9_9BILA</name>
<dbReference type="Proteomes" id="UP000663879">
    <property type="component" value="Unassembled WGS sequence"/>
</dbReference>
<proteinExistence type="predicted"/>
<accession>A0A813V0J9</accession>
<evidence type="ECO:0000313" key="1">
    <source>
        <dbReference type="EMBL" id="CAF0829956.1"/>
    </source>
</evidence>
<protein>
    <submittedName>
        <fullName evidence="1">Uncharacterized protein</fullName>
    </submittedName>
</protein>